<evidence type="ECO:0000313" key="2">
    <source>
        <dbReference type="EMBL" id="CAG6636368.1"/>
    </source>
</evidence>
<feature type="chain" id="PRO_5034043980" evidence="1">
    <location>
        <begin position="27"/>
        <end position="135"/>
    </location>
</feature>
<organism evidence="2">
    <name type="scientific">Cacopsylla melanoneura</name>
    <dbReference type="NCBI Taxonomy" id="428564"/>
    <lineage>
        <taxon>Eukaryota</taxon>
        <taxon>Metazoa</taxon>
        <taxon>Ecdysozoa</taxon>
        <taxon>Arthropoda</taxon>
        <taxon>Hexapoda</taxon>
        <taxon>Insecta</taxon>
        <taxon>Pterygota</taxon>
        <taxon>Neoptera</taxon>
        <taxon>Paraneoptera</taxon>
        <taxon>Hemiptera</taxon>
        <taxon>Sternorrhyncha</taxon>
        <taxon>Psylloidea</taxon>
        <taxon>Psyllidae</taxon>
        <taxon>Psyllinae</taxon>
        <taxon>Cacopsylla</taxon>
    </lineage>
</organism>
<accession>A0A8D8QQF5</accession>
<sequence length="135" mass="15861">MTSRPMNQLTLLYLLVVMTLLPYLQSITWQDIDVGTSDNNQWPNLSALWYGKYPCRFKEVKEGTGCKEFGDYVKNLLQEKTVESECTKDTSTGSDGDICWIKFKDHKKTKFEVQYWTTRTRGEHVERSWCRFSNP</sequence>
<reference evidence="2" key="1">
    <citation type="submission" date="2021-05" db="EMBL/GenBank/DDBJ databases">
        <authorList>
            <person name="Alioto T."/>
            <person name="Alioto T."/>
            <person name="Gomez Garrido J."/>
        </authorList>
    </citation>
    <scope>NUCLEOTIDE SEQUENCE</scope>
</reference>
<name>A0A8D8QQF5_9HEMI</name>
<dbReference type="AlphaFoldDB" id="A0A8D8QQF5"/>
<evidence type="ECO:0000256" key="1">
    <source>
        <dbReference type="SAM" id="SignalP"/>
    </source>
</evidence>
<protein>
    <submittedName>
        <fullName evidence="2">Uncharacterized protein</fullName>
    </submittedName>
</protein>
<dbReference type="EMBL" id="HBUF01093809">
    <property type="protein sequence ID" value="CAG6636368.1"/>
    <property type="molecule type" value="Transcribed_RNA"/>
</dbReference>
<feature type="signal peptide" evidence="1">
    <location>
        <begin position="1"/>
        <end position="26"/>
    </location>
</feature>
<proteinExistence type="predicted"/>
<keyword evidence="1" id="KW-0732">Signal</keyword>